<comment type="similarity">
    <text evidence="1">Belongs to the SRR1 family.</text>
</comment>
<dbReference type="GO" id="GO:0005634">
    <property type="term" value="C:nucleus"/>
    <property type="evidence" value="ECO:0007669"/>
    <property type="project" value="TreeGrafter"/>
</dbReference>
<organism evidence="3 4">
    <name type="scientific">Saccharomyces pastorianus</name>
    <name type="common">Lager yeast</name>
    <name type="synonym">Saccharomyces cerevisiae x Saccharomyces eubayanus</name>
    <dbReference type="NCBI Taxonomy" id="27292"/>
    <lineage>
        <taxon>Eukaryota</taxon>
        <taxon>Fungi</taxon>
        <taxon>Dikarya</taxon>
        <taxon>Ascomycota</taxon>
        <taxon>Saccharomycotina</taxon>
        <taxon>Saccharomycetes</taxon>
        <taxon>Saccharomycetales</taxon>
        <taxon>Saccharomycetaceae</taxon>
        <taxon>Saccharomyces</taxon>
    </lineage>
</organism>
<dbReference type="Pfam" id="PF07985">
    <property type="entry name" value="SRR1"/>
    <property type="match status" value="1"/>
</dbReference>
<proteinExistence type="inferred from homology"/>
<gene>
    <name evidence="3" type="primary">BER1</name>
    <name evidence="3" type="ORF">GRS66_009616</name>
</gene>
<dbReference type="InterPro" id="IPR040044">
    <property type="entry name" value="SRR1L"/>
</dbReference>
<dbReference type="Proteomes" id="UP000501346">
    <property type="component" value="Chromosome SeXII"/>
</dbReference>
<dbReference type="EMBL" id="CP049009">
    <property type="protein sequence ID" value="QID86963.1"/>
    <property type="molecule type" value="Genomic_DNA"/>
</dbReference>
<dbReference type="PANTHER" id="PTHR28626:SF3">
    <property type="entry name" value="SRR1-LIKE PROTEIN"/>
    <property type="match status" value="1"/>
</dbReference>
<dbReference type="AlphaFoldDB" id="A0A6C1EDR5"/>
<name>A0A6C1EDR5_SACPS</name>
<evidence type="ECO:0000256" key="1">
    <source>
        <dbReference type="ARBA" id="ARBA00009856"/>
    </source>
</evidence>
<sequence>MDLENKSARFKKTGKKIASDKSFEEVVQSDRDVLKKSKFLSDLFQSLQPYINDIKKVRCVAIGNFKEDFPATYQFALLLEIIDHIHSENSRDIVVSLYDPVFTKEETIYLKTLGERWVIEENFSESNTSNYGSVLYFLPHAPLDLTENILSSECPHLWLANNIVSHTDRYTKAQLYEKYPRLGKLVHYLQPSITPETKKQDSMDDFTTFVPKRKRKNRNNSSKLKVKLPELDYESIATEFTSCRILTDFDGGKYLKEQPWINSFSDLTLYVVEY</sequence>
<dbReference type="GO" id="GO:0005737">
    <property type="term" value="C:cytoplasm"/>
    <property type="evidence" value="ECO:0007669"/>
    <property type="project" value="TreeGrafter"/>
</dbReference>
<dbReference type="OrthoDB" id="551431at2759"/>
<evidence type="ECO:0000313" key="4">
    <source>
        <dbReference type="Proteomes" id="UP000501346"/>
    </source>
</evidence>
<dbReference type="InterPro" id="IPR012942">
    <property type="entry name" value="SRR1-like"/>
</dbReference>
<reference evidence="3 4" key="1">
    <citation type="journal article" date="2019" name="BMC Genomics">
        <title>Chromosome level assembly and comparative genome analysis confirm lager-brewing yeasts originated from a single hybridization.</title>
        <authorList>
            <person name="Salazar A.N."/>
            <person name="Gorter de Vries A.R."/>
            <person name="van den Broek M."/>
            <person name="Brouwers N."/>
            <person name="de la Torre Cortes P."/>
            <person name="Kuijpers N.G.A."/>
            <person name="Daran J.G."/>
            <person name="Abeel T."/>
        </authorList>
    </citation>
    <scope>NUCLEOTIDE SEQUENCE [LARGE SCALE GENOMIC DNA]</scope>
    <source>
        <strain evidence="3 4">CBS 1483</strain>
    </source>
</reference>
<keyword evidence="4" id="KW-1185">Reference proteome</keyword>
<evidence type="ECO:0000313" key="3">
    <source>
        <dbReference type="EMBL" id="QID86963.1"/>
    </source>
</evidence>
<evidence type="ECO:0000259" key="2">
    <source>
        <dbReference type="Pfam" id="PF07985"/>
    </source>
</evidence>
<feature type="domain" description="SRR1-like" evidence="2">
    <location>
        <begin position="45"/>
        <end position="270"/>
    </location>
</feature>
<dbReference type="PANTHER" id="PTHR28626">
    <property type="entry name" value="SRR1-LIKE PROTEIN"/>
    <property type="match status" value="1"/>
</dbReference>
<accession>A0A6C1EDR5</accession>
<protein>
    <submittedName>
        <fullName evidence="3">Microtubule-processes protein</fullName>
    </submittedName>
</protein>